<keyword evidence="7" id="KW-0406">Ion transport</keyword>
<keyword evidence="13" id="KW-0732">Signal</keyword>
<name>A0A1L5BUW3_SPHIB</name>
<evidence type="ECO:0000256" key="11">
    <source>
        <dbReference type="PROSITE-ProRule" id="PRU01360"/>
    </source>
</evidence>
<keyword evidence="6" id="KW-0408">Iron</keyword>
<feature type="chain" id="PRO_5009860316" evidence="13">
    <location>
        <begin position="25"/>
        <end position="851"/>
    </location>
</feature>
<dbReference type="RefSeq" id="WP_007685998.1">
    <property type="nucleotide sequence ID" value="NZ_CP013073.1"/>
</dbReference>
<feature type="signal peptide" evidence="13">
    <location>
        <begin position="1"/>
        <end position="24"/>
    </location>
</feature>
<evidence type="ECO:0000256" key="1">
    <source>
        <dbReference type="ARBA" id="ARBA00004571"/>
    </source>
</evidence>
<keyword evidence="5 11" id="KW-0812">Transmembrane</keyword>
<dbReference type="Gene3D" id="2.40.170.20">
    <property type="entry name" value="TonB-dependent receptor, beta-barrel domain"/>
    <property type="match status" value="2"/>
</dbReference>
<accession>A0A1L5BUW3</accession>
<feature type="domain" description="TonB-dependent receptor plug" evidence="15">
    <location>
        <begin position="70"/>
        <end position="182"/>
    </location>
</feature>
<dbReference type="GO" id="GO:0009279">
    <property type="term" value="C:cell outer membrane"/>
    <property type="evidence" value="ECO:0007669"/>
    <property type="project" value="UniProtKB-SubCell"/>
</dbReference>
<evidence type="ECO:0000256" key="4">
    <source>
        <dbReference type="ARBA" id="ARBA00022496"/>
    </source>
</evidence>
<evidence type="ECO:0000256" key="2">
    <source>
        <dbReference type="ARBA" id="ARBA00022448"/>
    </source>
</evidence>
<evidence type="ECO:0000256" key="7">
    <source>
        <dbReference type="ARBA" id="ARBA00023065"/>
    </source>
</evidence>
<protein>
    <submittedName>
        <fullName evidence="16">TonB-dependent receptor</fullName>
    </submittedName>
</protein>
<dbReference type="InterPro" id="IPR012910">
    <property type="entry name" value="Plug_dom"/>
</dbReference>
<keyword evidence="4" id="KW-0410">Iron transport</keyword>
<evidence type="ECO:0000256" key="9">
    <source>
        <dbReference type="ARBA" id="ARBA00023136"/>
    </source>
</evidence>
<evidence type="ECO:0000256" key="12">
    <source>
        <dbReference type="RuleBase" id="RU003357"/>
    </source>
</evidence>
<dbReference type="GO" id="GO:0006826">
    <property type="term" value="P:iron ion transport"/>
    <property type="evidence" value="ECO:0007669"/>
    <property type="project" value="UniProtKB-KW"/>
</dbReference>
<comment type="subcellular location">
    <subcellularLocation>
        <location evidence="1 11">Cell outer membrane</location>
        <topology evidence="1 11">Multi-pass membrane protein</topology>
    </subcellularLocation>
</comment>
<feature type="domain" description="TonB-dependent receptor-like beta-barrel" evidence="14">
    <location>
        <begin position="384"/>
        <end position="814"/>
    </location>
</feature>
<dbReference type="KEGG" id="sinb:SIDU_18525"/>
<comment type="similarity">
    <text evidence="11 12">Belongs to the TonB-dependent receptor family.</text>
</comment>
<keyword evidence="10 11" id="KW-0998">Cell outer membrane</keyword>
<keyword evidence="9 11" id="KW-0472">Membrane</keyword>
<sequence>MKNRIKIGLMLGTAGALGWTPAYAQAPAEAQIAPALPQAVAPAQAESTDPASNVGIGDIVVTAQRRAENVQQVPIAVAAFSGAALQEKGVDNVSQLANLTPGVQLSSTSQIFSSPSMLSGFIRGIGQDDFALNFDPGVGTYVDGVYLARTAGSNVDLLDVERIEILKGPQGTLFGRNTIGGAISVVTRKPTDDFSVMGQVSGGRFNRIDVGGVINIPIVEGKLKSSIAFSSKNRNAWQKRIPFPGAAGFASDPSEAFQQIDYTSRTAAGGISEQGVRGKLLWNATNAIDVTLEGDYLNSETSASPSTLLGTRSTVLSPAGTPVDADGNGVPDSTLAGLYNTCISLPESVLGAIGLGGACGPRAGGLPAIAGANADADPTNSRLPIDNRFVTGSLNRGYGTGINFTNTRNFGFTGTVDIDLGGPALKSITAYRNLDTRFGQDLDNSPVVGFEGSFRVKQHQFSEELQLSGKAFNDKLDYLVGAYYFSEGGRESEDVAFPGGLLQIVGNYRFNTKSYALFTHLNYRVNDLIGITLGGRYTKEDKTLVGSQRDLNMLLTKLGTPAFLFPDPTDLSQFYPTGEQKLSFSNVSPRVGIELHPTERIMLYGSFSKGFKSGGWTTRVAAPVPPDPTKPADKQAPSFNPEKADTFEIGFKSQLFDRMLQVNAAAFYTDYKGIQIQIQRGIGASFENAGNARIKGFEVETIFAPSRVFRVSASAGYIDAYYRRINDPSGTITLASRLPRVPKWTATLSPEFNVFLANEGRVTLRADYSYKSTMAADAENTPELFSGNVSLVNASLTYSAPGDDWSLAIGGNNVFNKRYIANGVNQLNGAGLLSAVPNRPSEYYATLRFKF</sequence>
<reference evidence="16 17" key="1">
    <citation type="journal article" date="2012" name="J. Bacteriol.">
        <title>Genome sequence of Sphingobium indicum B90A, a hexachlorocyclohexane-degrading bacterium.</title>
        <authorList>
            <person name="Anand S."/>
            <person name="Sangwan N."/>
            <person name="Lata P."/>
            <person name="Kaur J."/>
            <person name="Dua A."/>
            <person name="Singh A.K."/>
            <person name="Verma M."/>
            <person name="Kaur J."/>
            <person name="Khurana J.P."/>
            <person name="Khurana P."/>
            <person name="Mathur S."/>
            <person name="Lal R."/>
        </authorList>
    </citation>
    <scope>NUCLEOTIDE SEQUENCE [LARGE SCALE GENOMIC DNA]</scope>
    <source>
        <strain evidence="17">DSM 16412 / CCM 7286 / MTCC 6364 / B90A</strain>
        <plasmid evidence="16">pSRL3</plasmid>
    </source>
</reference>
<keyword evidence="3 11" id="KW-1134">Transmembrane beta strand</keyword>
<keyword evidence="16" id="KW-0675">Receptor</keyword>
<evidence type="ECO:0000256" key="5">
    <source>
        <dbReference type="ARBA" id="ARBA00022692"/>
    </source>
</evidence>
<organism evidence="16 17">
    <name type="scientific">Sphingobium indicum (strain DSM 16412 / CCM 7286 / MTCC 6364 / B90A)</name>
    <dbReference type="NCBI Taxonomy" id="861109"/>
    <lineage>
        <taxon>Bacteria</taxon>
        <taxon>Pseudomonadati</taxon>
        <taxon>Pseudomonadota</taxon>
        <taxon>Alphaproteobacteria</taxon>
        <taxon>Sphingomonadales</taxon>
        <taxon>Sphingomonadaceae</taxon>
        <taxon>Sphingobium</taxon>
    </lineage>
</organism>
<geneLocation type="plasmid" evidence="16 17">
    <name>pSRL3</name>
</geneLocation>
<dbReference type="Pfam" id="PF00593">
    <property type="entry name" value="TonB_dep_Rec_b-barrel"/>
    <property type="match status" value="1"/>
</dbReference>
<evidence type="ECO:0000256" key="10">
    <source>
        <dbReference type="ARBA" id="ARBA00023237"/>
    </source>
</evidence>
<dbReference type="SUPFAM" id="SSF56935">
    <property type="entry name" value="Porins"/>
    <property type="match status" value="1"/>
</dbReference>
<gene>
    <name evidence="16" type="ORF">SIDU_18525</name>
</gene>
<keyword evidence="16" id="KW-0614">Plasmid</keyword>
<dbReference type="InterPro" id="IPR000531">
    <property type="entry name" value="Beta-barrel_TonB"/>
</dbReference>
<evidence type="ECO:0000313" key="16">
    <source>
        <dbReference type="EMBL" id="APL96647.1"/>
    </source>
</evidence>
<evidence type="ECO:0000256" key="6">
    <source>
        <dbReference type="ARBA" id="ARBA00023004"/>
    </source>
</evidence>
<keyword evidence="8 12" id="KW-0798">TonB box</keyword>
<dbReference type="PANTHER" id="PTHR32552:SF81">
    <property type="entry name" value="TONB-DEPENDENT OUTER MEMBRANE RECEPTOR"/>
    <property type="match status" value="1"/>
</dbReference>
<evidence type="ECO:0000256" key="13">
    <source>
        <dbReference type="SAM" id="SignalP"/>
    </source>
</evidence>
<evidence type="ECO:0000256" key="8">
    <source>
        <dbReference type="ARBA" id="ARBA00023077"/>
    </source>
</evidence>
<keyword evidence="2 11" id="KW-0813">Transport</keyword>
<evidence type="ECO:0000256" key="3">
    <source>
        <dbReference type="ARBA" id="ARBA00022452"/>
    </source>
</evidence>
<evidence type="ECO:0000259" key="15">
    <source>
        <dbReference type="Pfam" id="PF07715"/>
    </source>
</evidence>
<dbReference type="EMBL" id="CP013073">
    <property type="protein sequence ID" value="APL96647.1"/>
    <property type="molecule type" value="Genomic_DNA"/>
</dbReference>
<dbReference type="InterPro" id="IPR036942">
    <property type="entry name" value="Beta-barrel_TonB_sf"/>
</dbReference>
<dbReference type="InterPro" id="IPR039426">
    <property type="entry name" value="TonB-dep_rcpt-like"/>
</dbReference>
<dbReference type="AlphaFoldDB" id="A0A1L5BUW3"/>
<proteinExistence type="inferred from homology"/>
<dbReference type="Pfam" id="PF07715">
    <property type="entry name" value="Plug"/>
    <property type="match status" value="1"/>
</dbReference>
<dbReference type="Proteomes" id="UP000004550">
    <property type="component" value="Plasmid pSRL3"/>
</dbReference>
<evidence type="ECO:0000259" key="14">
    <source>
        <dbReference type="Pfam" id="PF00593"/>
    </source>
</evidence>
<evidence type="ECO:0000313" key="17">
    <source>
        <dbReference type="Proteomes" id="UP000004550"/>
    </source>
</evidence>
<dbReference type="PANTHER" id="PTHR32552">
    <property type="entry name" value="FERRICHROME IRON RECEPTOR-RELATED"/>
    <property type="match status" value="1"/>
</dbReference>
<dbReference type="PROSITE" id="PS52016">
    <property type="entry name" value="TONB_DEPENDENT_REC_3"/>
    <property type="match status" value="1"/>
</dbReference>